<protein>
    <recommendedName>
        <fullName evidence="1">diguanylate cyclase</fullName>
        <ecNumber evidence="1">2.7.7.65</ecNumber>
    </recommendedName>
</protein>
<dbReference type="EMBL" id="CP041614">
    <property type="protein sequence ID" value="QDO84212.1"/>
    <property type="molecule type" value="Genomic_DNA"/>
</dbReference>
<dbReference type="NCBIfam" id="TIGR00254">
    <property type="entry name" value="GGDEF"/>
    <property type="match status" value="1"/>
</dbReference>
<organism evidence="5 6">
    <name type="scientific">Shewanella psychropiezotolerans</name>
    <dbReference type="NCBI Taxonomy" id="2593655"/>
    <lineage>
        <taxon>Bacteria</taxon>
        <taxon>Pseudomonadati</taxon>
        <taxon>Pseudomonadota</taxon>
        <taxon>Gammaproteobacteria</taxon>
        <taxon>Alteromonadales</taxon>
        <taxon>Shewanellaceae</taxon>
        <taxon>Shewanella</taxon>
    </lineage>
</organism>
<dbReference type="CDD" id="cd01949">
    <property type="entry name" value="GGDEF"/>
    <property type="match status" value="1"/>
</dbReference>
<dbReference type="InterPro" id="IPR007892">
    <property type="entry name" value="CHASE4"/>
</dbReference>
<dbReference type="Pfam" id="PF00990">
    <property type="entry name" value="GGDEF"/>
    <property type="match status" value="1"/>
</dbReference>
<dbReference type="InterPro" id="IPR043128">
    <property type="entry name" value="Rev_trsase/Diguanyl_cyclase"/>
</dbReference>
<feature type="transmembrane region" description="Helical" evidence="3">
    <location>
        <begin position="7"/>
        <end position="28"/>
    </location>
</feature>
<dbReference type="PANTHER" id="PTHR45138:SF9">
    <property type="entry name" value="DIGUANYLATE CYCLASE DGCM-RELATED"/>
    <property type="match status" value="1"/>
</dbReference>
<comment type="catalytic activity">
    <reaction evidence="2">
        <text>2 GTP = 3',3'-c-di-GMP + 2 diphosphate</text>
        <dbReference type="Rhea" id="RHEA:24898"/>
        <dbReference type="ChEBI" id="CHEBI:33019"/>
        <dbReference type="ChEBI" id="CHEBI:37565"/>
        <dbReference type="ChEBI" id="CHEBI:58805"/>
        <dbReference type="EC" id="2.7.7.65"/>
    </reaction>
</comment>
<dbReference type="Gene3D" id="3.30.70.270">
    <property type="match status" value="1"/>
</dbReference>
<accession>A0ABX5X0J5</accession>
<feature type="domain" description="GGDEF" evidence="4">
    <location>
        <begin position="378"/>
        <end position="515"/>
    </location>
</feature>
<name>A0ABX5X0J5_9GAMM</name>
<keyword evidence="3" id="KW-1133">Transmembrane helix</keyword>
<dbReference type="PROSITE" id="PS50887">
    <property type="entry name" value="GGDEF"/>
    <property type="match status" value="1"/>
</dbReference>
<evidence type="ECO:0000313" key="5">
    <source>
        <dbReference type="EMBL" id="QDO84212.1"/>
    </source>
</evidence>
<dbReference type="SUPFAM" id="SSF55073">
    <property type="entry name" value="Nucleotide cyclase"/>
    <property type="match status" value="1"/>
</dbReference>
<evidence type="ECO:0000256" key="1">
    <source>
        <dbReference type="ARBA" id="ARBA00012528"/>
    </source>
</evidence>
<evidence type="ECO:0000256" key="2">
    <source>
        <dbReference type="ARBA" id="ARBA00034247"/>
    </source>
</evidence>
<gene>
    <name evidence="5" type="ORF">FM037_14435</name>
</gene>
<dbReference type="PANTHER" id="PTHR45138">
    <property type="entry name" value="REGULATORY COMPONENTS OF SENSORY TRANSDUCTION SYSTEM"/>
    <property type="match status" value="1"/>
</dbReference>
<reference evidence="5 6" key="1">
    <citation type="submission" date="2019-07" db="EMBL/GenBank/DDBJ databases">
        <title>Shewanella sp. YLB-06 whole genomic sequence.</title>
        <authorList>
            <person name="Yu L."/>
        </authorList>
    </citation>
    <scope>NUCLEOTIDE SEQUENCE [LARGE SCALE GENOMIC DNA]</scope>
    <source>
        <strain evidence="5 6">YLB-06</strain>
    </source>
</reference>
<dbReference type="InterPro" id="IPR050469">
    <property type="entry name" value="Diguanylate_Cyclase"/>
</dbReference>
<evidence type="ECO:0000256" key="3">
    <source>
        <dbReference type="SAM" id="Phobius"/>
    </source>
</evidence>
<keyword evidence="6" id="KW-1185">Reference proteome</keyword>
<dbReference type="InterPro" id="IPR000160">
    <property type="entry name" value="GGDEF_dom"/>
</dbReference>
<dbReference type="InterPro" id="IPR029787">
    <property type="entry name" value="Nucleotide_cyclase"/>
</dbReference>
<dbReference type="EC" id="2.7.7.65" evidence="1"/>
<dbReference type="Pfam" id="PF05228">
    <property type="entry name" value="CHASE4"/>
    <property type="match status" value="1"/>
</dbReference>
<keyword evidence="3" id="KW-0472">Membrane</keyword>
<dbReference type="SMART" id="SM00267">
    <property type="entry name" value="GGDEF"/>
    <property type="match status" value="1"/>
</dbReference>
<sequence>MTLRRFSFIYSICLMCIFSALLIGYRYYFEYPQILQRIVMLQTRELHAVDIMIDQQLQQLAISNYDYAVWDESYEFIQYPTRAFITENFLDDTFTSLKIDGAIFVGKNKKIQWERGFDYVEKRALSVEPLDVVTAEIVNITYPTSSQTDAVPQKMGFISTNYGPVMFASSQLRQSDRSGQQVGMLLFIRKVRLSLIHQLADFSQLSITQGDINAQQNIDHIPDISAPIGDAAFSLTRQRVIKDITGKAIIILNIRHINNDPPPFFNHTLQIILVVLITIPFILQWIVNLMFIRPITIGITNIVNMIYRGELTPLKGESNILEIQKLITSFNQLVNIVNQQKEDLEVLALKDALTGIANRRAFENHLSLSWSLTQRNALPLAIVMVDIDFFKHYNDNLGHQAGDAAIQQVATTLSQHLVRNDDMVARYGGEEFAIILINTDISHVQSMMSRLLLAVRHLAISHPGSSVSSHLTISLGAAVTTQFECTSVDELLLHADQALYQAKSAGRNNAMLWGS</sequence>
<evidence type="ECO:0000259" key="4">
    <source>
        <dbReference type="PROSITE" id="PS50887"/>
    </source>
</evidence>
<proteinExistence type="predicted"/>
<dbReference type="Proteomes" id="UP000315947">
    <property type="component" value="Chromosome"/>
</dbReference>
<evidence type="ECO:0000313" key="6">
    <source>
        <dbReference type="Proteomes" id="UP000315947"/>
    </source>
</evidence>
<keyword evidence="3" id="KW-0812">Transmembrane</keyword>
<feature type="transmembrane region" description="Helical" evidence="3">
    <location>
        <begin position="271"/>
        <end position="292"/>
    </location>
</feature>